<gene>
    <name evidence="1" type="ORF">J5N97_027294</name>
</gene>
<dbReference type="AlphaFoldDB" id="A0A9D5C462"/>
<reference evidence="1" key="2">
    <citation type="journal article" date="2022" name="Hortic Res">
        <title>The genome of Dioscorea zingiberensis sheds light on the biosynthesis, origin and evolution of the medicinally important diosgenin saponins.</title>
        <authorList>
            <person name="Li Y."/>
            <person name="Tan C."/>
            <person name="Li Z."/>
            <person name="Guo J."/>
            <person name="Li S."/>
            <person name="Chen X."/>
            <person name="Wang C."/>
            <person name="Dai X."/>
            <person name="Yang H."/>
            <person name="Song W."/>
            <person name="Hou L."/>
            <person name="Xu J."/>
            <person name="Tong Z."/>
            <person name="Xu A."/>
            <person name="Yuan X."/>
            <person name="Wang W."/>
            <person name="Yang Q."/>
            <person name="Chen L."/>
            <person name="Sun Z."/>
            <person name="Wang K."/>
            <person name="Pan B."/>
            <person name="Chen J."/>
            <person name="Bao Y."/>
            <person name="Liu F."/>
            <person name="Qi X."/>
            <person name="Gang D.R."/>
            <person name="Wen J."/>
            <person name="Li J."/>
        </authorList>
    </citation>
    <scope>NUCLEOTIDE SEQUENCE</scope>
    <source>
        <strain evidence="1">Dzin_1.0</strain>
    </source>
</reference>
<accession>A0A9D5C462</accession>
<dbReference type="PANTHER" id="PTHR35687:SF1">
    <property type="entry name" value="OS07G0516700 PROTEIN"/>
    <property type="match status" value="1"/>
</dbReference>
<dbReference type="OrthoDB" id="1909082at2759"/>
<organism evidence="1 2">
    <name type="scientific">Dioscorea zingiberensis</name>
    <dbReference type="NCBI Taxonomy" id="325984"/>
    <lineage>
        <taxon>Eukaryota</taxon>
        <taxon>Viridiplantae</taxon>
        <taxon>Streptophyta</taxon>
        <taxon>Embryophyta</taxon>
        <taxon>Tracheophyta</taxon>
        <taxon>Spermatophyta</taxon>
        <taxon>Magnoliopsida</taxon>
        <taxon>Liliopsida</taxon>
        <taxon>Dioscoreales</taxon>
        <taxon>Dioscoreaceae</taxon>
        <taxon>Dioscorea</taxon>
    </lineage>
</organism>
<comment type="caution">
    <text evidence="1">The sequence shown here is derived from an EMBL/GenBank/DDBJ whole genome shotgun (WGS) entry which is preliminary data.</text>
</comment>
<evidence type="ECO:0000313" key="2">
    <source>
        <dbReference type="Proteomes" id="UP001085076"/>
    </source>
</evidence>
<dbReference type="EMBL" id="JAGGNH010000008">
    <property type="protein sequence ID" value="KAJ0966156.1"/>
    <property type="molecule type" value="Genomic_DNA"/>
</dbReference>
<dbReference type="Proteomes" id="UP001085076">
    <property type="component" value="Miscellaneous, Linkage group lg08"/>
</dbReference>
<keyword evidence="2" id="KW-1185">Reference proteome</keyword>
<protein>
    <submittedName>
        <fullName evidence="1">Uncharacterized protein</fullName>
    </submittedName>
</protein>
<sequence length="165" mass="19333">MKKIRCEMVYKLEQKKDQVFQDVGHVFLNVNGQRGSTECQLGFDVFELISADKDGGLMNMMRTNSYRKVAKEDPEELRSRKAQYLINKVLEKADEVPRKRAPFKLTLRKLKTKIGMRIKRMRKTLRQGLSRVQACLQWSIAKRFNYHCKLSLCRKDASMLTPLFA</sequence>
<reference evidence="1" key="1">
    <citation type="submission" date="2021-03" db="EMBL/GenBank/DDBJ databases">
        <authorList>
            <person name="Li Z."/>
            <person name="Yang C."/>
        </authorList>
    </citation>
    <scope>NUCLEOTIDE SEQUENCE</scope>
    <source>
        <strain evidence="1">Dzin_1.0</strain>
        <tissue evidence="1">Leaf</tissue>
    </source>
</reference>
<evidence type="ECO:0000313" key="1">
    <source>
        <dbReference type="EMBL" id="KAJ0966156.1"/>
    </source>
</evidence>
<name>A0A9D5C462_9LILI</name>
<proteinExistence type="predicted"/>
<dbReference type="PANTHER" id="PTHR35687">
    <property type="entry name" value="OS07G0516700 PROTEIN"/>
    <property type="match status" value="1"/>
</dbReference>